<dbReference type="PANTHER" id="PTHR21716">
    <property type="entry name" value="TRANSMEMBRANE PROTEIN"/>
    <property type="match status" value="1"/>
</dbReference>
<comment type="similarity">
    <text evidence="2">Belongs to the autoinducer-2 exporter (AI-2E) (TC 2.A.86) family.</text>
</comment>
<comment type="subcellular location">
    <subcellularLocation>
        <location evidence="1">Membrane</location>
        <topology evidence="1">Multi-pass membrane protein</topology>
    </subcellularLocation>
</comment>
<dbReference type="EMBL" id="MHOL01000005">
    <property type="protein sequence ID" value="OGZ63184.1"/>
    <property type="molecule type" value="Genomic_DNA"/>
</dbReference>
<evidence type="ECO:0000256" key="3">
    <source>
        <dbReference type="ARBA" id="ARBA00022692"/>
    </source>
</evidence>
<proteinExistence type="inferred from homology"/>
<evidence type="ECO:0000256" key="1">
    <source>
        <dbReference type="ARBA" id="ARBA00004141"/>
    </source>
</evidence>
<name>A0A1G2HKY7_9BACT</name>
<dbReference type="Pfam" id="PF01594">
    <property type="entry name" value="AI-2E_transport"/>
    <property type="match status" value="1"/>
</dbReference>
<feature type="transmembrane region" description="Helical" evidence="6">
    <location>
        <begin position="259"/>
        <end position="275"/>
    </location>
</feature>
<evidence type="ECO:0000256" key="6">
    <source>
        <dbReference type="SAM" id="Phobius"/>
    </source>
</evidence>
<evidence type="ECO:0008006" key="9">
    <source>
        <dbReference type="Google" id="ProtNLM"/>
    </source>
</evidence>
<evidence type="ECO:0000256" key="5">
    <source>
        <dbReference type="ARBA" id="ARBA00023136"/>
    </source>
</evidence>
<dbReference type="Proteomes" id="UP000178991">
    <property type="component" value="Unassembled WGS sequence"/>
</dbReference>
<comment type="caution">
    <text evidence="7">The sequence shown here is derived from an EMBL/GenBank/DDBJ whole genome shotgun (WGS) entry which is preliminary data.</text>
</comment>
<protein>
    <recommendedName>
        <fullName evidence="9">AI-2E family transporter</fullName>
    </recommendedName>
</protein>
<keyword evidence="5 6" id="KW-0472">Membrane</keyword>
<reference evidence="7 8" key="1">
    <citation type="journal article" date="2016" name="Nat. Commun.">
        <title>Thousands of microbial genomes shed light on interconnected biogeochemical processes in an aquifer system.</title>
        <authorList>
            <person name="Anantharaman K."/>
            <person name="Brown C.T."/>
            <person name="Hug L.A."/>
            <person name="Sharon I."/>
            <person name="Castelle C.J."/>
            <person name="Probst A.J."/>
            <person name="Thomas B.C."/>
            <person name="Singh A."/>
            <person name="Wilkins M.J."/>
            <person name="Karaoz U."/>
            <person name="Brodie E.L."/>
            <person name="Williams K.H."/>
            <person name="Hubbard S.S."/>
            <person name="Banfield J.F."/>
        </authorList>
    </citation>
    <scope>NUCLEOTIDE SEQUENCE [LARGE SCALE GENOMIC DNA]</scope>
</reference>
<dbReference type="GO" id="GO:0055085">
    <property type="term" value="P:transmembrane transport"/>
    <property type="evidence" value="ECO:0007669"/>
    <property type="project" value="TreeGrafter"/>
</dbReference>
<feature type="transmembrane region" description="Helical" evidence="6">
    <location>
        <begin position="7"/>
        <end position="26"/>
    </location>
</feature>
<accession>A0A1G2HKY7</accession>
<sequence>MEQTLDISWETIIKVFIAGLIFYILFLARDIVVWFFFALIISILLSPAINFLQRLKIPKVVAAVLVYTSIFGAIGLMTYITAPIFIFEINQLSQNIPNYFEKLNPIFNNLGINVAQNFDDFTANLISGLKESSGSIVKAISVFFGGIASTMLIFIFAFYISLEDNGPEKVLHLLTPKKYERHIVGLFEKAQFKVAGWFGARILACLFVGISSFIIFLLFGIKYSFILALVSGLLNFVPFIGPLVTAILVLLFVGVSNSWLVACYILIVLYGIQVVENNIITPLLIKKFINLPPILVLIALLVGGTIFGVLGMIFVVPVFGIIYEFLKEFFEERKKEENNYINT</sequence>
<feature type="transmembrane region" description="Helical" evidence="6">
    <location>
        <begin position="198"/>
        <end position="219"/>
    </location>
</feature>
<keyword evidence="4 6" id="KW-1133">Transmembrane helix</keyword>
<dbReference type="InterPro" id="IPR002549">
    <property type="entry name" value="AI-2E-like"/>
</dbReference>
<feature type="transmembrane region" description="Helical" evidence="6">
    <location>
        <begin position="295"/>
        <end position="326"/>
    </location>
</feature>
<evidence type="ECO:0000313" key="7">
    <source>
        <dbReference type="EMBL" id="OGZ63184.1"/>
    </source>
</evidence>
<evidence type="ECO:0000256" key="2">
    <source>
        <dbReference type="ARBA" id="ARBA00009773"/>
    </source>
</evidence>
<gene>
    <name evidence="7" type="ORF">A2639_03245</name>
</gene>
<dbReference type="PANTHER" id="PTHR21716:SF62">
    <property type="entry name" value="TRANSPORT PROTEIN YDBI-RELATED"/>
    <property type="match status" value="1"/>
</dbReference>
<keyword evidence="3 6" id="KW-0812">Transmembrane</keyword>
<dbReference type="GO" id="GO:0016020">
    <property type="term" value="C:membrane"/>
    <property type="evidence" value="ECO:0007669"/>
    <property type="project" value="UniProtKB-SubCell"/>
</dbReference>
<feature type="transmembrane region" description="Helical" evidence="6">
    <location>
        <begin position="64"/>
        <end position="87"/>
    </location>
</feature>
<dbReference type="AlphaFoldDB" id="A0A1G2HKY7"/>
<feature type="transmembrane region" description="Helical" evidence="6">
    <location>
        <begin position="139"/>
        <end position="162"/>
    </location>
</feature>
<evidence type="ECO:0000256" key="4">
    <source>
        <dbReference type="ARBA" id="ARBA00022989"/>
    </source>
</evidence>
<evidence type="ECO:0000313" key="8">
    <source>
        <dbReference type="Proteomes" id="UP000178991"/>
    </source>
</evidence>
<organism evidence="7 8">
    <name type="scientific">Candidatus Staskawiczbacteria bacterium RIFCSPHIGHO2_01_FULL_34_27</name>
    <dbReference type="NCBI Taxonomy" id="1802199"/>
    <lineage>
        <taxon>Bacteria</taxon>
        <taxon>Candidatus Staskawicziibacteriota</taxon>
    </lineage>
</organism>
<feature type="transmembrane region" description="Helical" evidence="6">
    <location>
        <begin position="32"/>
        <end position="52"/>
    </location>
</feature>
<feature type="transmembrane region" description="Helical" evidence="6">
    <location>
        <begin position="225"/>
        <end position="252"/>
    </location>
</feature>